<evidence type="ECO:0008006" key="3">
    <source>
        <dbReference type="Google" id="ProtNLM"/>
    </source>
</evidence>
<reference evidence="2" key="1">
    <citation type="journal article" date="2017" name="Front. Plant Sci.">
        <title>Climate Clever Clovers: New Paradigm to Reduce the Environmental Footprint of Ruminants by Breeding Low Methanogenic Forages Utilizing Haplotype Variation.</title>
        <authorList>
            <person name="Kaur P."/>
            <person name="Appels R."/>
            <person name="Bayer P.E."/>
            <person name="Keeble-Gagnere G."/>
            <person name="Wang J."/>
            <person name="Hirakawa H."/>
            <person name="Shirasawa K."/>
            <person name="Vercoe P."/>
            <person name="Stefanova K."/>
            <person name="Durmic Z."/>
            <person name="Nichols P."/>
            <person name="Revell C."/>
            <person name="Isobe S.N."/>
            <person name="Edwards D."/>
            <person name="Erskine W."/>
        </authorList>
    </citation>
    <scope>NUCLEOTIDE SEQUENCE [LARGE SCALE GENOMIC DNA]</scope>
    <source>
        <strain evidence="2">cv. Daliak</strain>
    </source>
</reference>
<gene>
    <name evidence="1" type="ORF">TSUD_142440</name>
</gene>
<evidence type="ECO:0000313" key="1">
    <source>
        <dbReference type="EMBL" id="GAU22804.1"/>
    </source>
</evidence>
<accession>A0A2Z6LTK2</accession>
<evidence type="ECO:0000313" key="2">
    <source>
        <dbReference type="Proteomes" id="UP000242715"/>
    </source>
</evidence>
<dbReference type="EMBL" id="DF973254">
    <property type="protein sequence ID" value="GAU22804.1"/>
    <property type="molecule type" value="Genomic_DNA"/>
</dbReference>
<sequence>MLVDREGLWYRVLAARYGVEGDRLRVGGRRGSVWWREIVRIREGGEPGGSWFGEHVSKRVADGSNTFFWTDPWVDEISLCERFGRMFDLAETKLRTAQSSDRWQWQPEPDTSYTVPLKATIFAWRLLRDRLPTKANLVLVASYLPQLTFVFLVVERSRRHITYSSSAVLLVLFGH</sequence>
<dbReference type="PANTHER" id="PTHR36617">
    <property type="entry name" value="PROTEIN, PUTATIVE-RELATED"/>
    <property type="match status" value="1"/>
</dbReference>
<dbReference type="PANTHER" id="PTHR36617:SF5">
    <property type="entry name" value="OS05G0421675 PROTEIN"/>
    <property type="match status" value="1"/>
</dbReference>
<organism evidence="1 2">
    <name type="scientific">Trifolium subterraneum</name>
    <name type="common">Subterranean clover</name>
    <dbReference type="NCBI Taxonomy" id="3900"/>
    <lineage>
        <taxon>Eukaryota</taxon>
        <taxon>Viridiplantae</taxon>
        <taxon>Streptophyta</taxon>
        <taxon>Embryophyta</taxon>
        <taxon>Tracheophyta</taxon>
        <taxon>Spermatophyta</taxon>
        <taxon>Magnoliopsida</taxon>
        <taxon>eudicotyledons</taxon>
        <taxon>Gunneridae</taxon>
        <taxon>Pentapetalae</taxon>
        <taxon>rosids</taxon>
        <taxon>fabids</taxon>
        <taxon>Fabales</taxon>
        <taxon>Fabaceae</taxon>
        <taxon>Papilionoideae</taxon>
        <taxon>50 kb inversion clade</taxon>
        <taxon>NPAAA clade</taxon>
        <taxon>Hologalegina</taxon>
        <taxon>IRL clade</taxon>
        <taxon>Trifolieae</taxon>
        <taxon>Trifolium</taxon>
    </lineage>
</organism>
<name>A0A2Z6LTK2_TRISU</name>
<keyword evidence="2" id="KW-1185">Reference proteome</keyword>
<dbReference type="AlphaFoldDB" id="A0A2Z6LTK2"/>
<dbReference type="OrthoDB" id="1435349at2759"/>
<protein>
    <recommendedName>
        <fullName evidence="3">Reverse transcriptase zinc-binding domain-containing protein</fullName>
    </recommendedName>
</protein>
<proteinExistence type="predicted"/>
<dbReference type="Proteomes" id="UP000242715">
    <property type="component" value="Unassembled WGS sequence"/>
</dbReference>